<feature type="non-terminal residue" evidence="1">
    <location>
        <position position="54"/>
    </location>
</feature>
<comment type="caution">
    <text evidence="1">The sequence shown here is derived from an EMBL/GenBank/DDBJ whole genome shotgun (WGS) entry which is preliminary data.</text>
</comment>
<protein>
    <submittedName>
        <fullName evidence="1">Uncharacterized protein</fullName>
    </submittedName>
</protein>
<sequence>MTYTGRSPFQTLPMLLVHKIVEYIEGRPRMFFATDMDKHNKQKAVLTPLLAVSE</sequence>
<gene>
    <name evidence="1" type="ORF">IWW38_003130</name>
</gene>
<evidence type="ECO:0000313" key="2">
    <source>
        <dbReference type="Proteomes" id="UP001139981"/>
    </source>
</evidence>
<evidence type="ECO:0000313" key="1">
    <source>
        <dbReference type="EMBL" id="KAJ2892665.1"/>
    </source>
</evidence>
<keyword evidence="2" id="KW-1185">Reference proteome</keyword>
<name>A0ACC1M370_9FUNG</name>
<accession>A0ACC1M370</accession>
<proteinExistence type="predicted"/>
<reference evidence="1" key="1">
    <citation type="submission" date="2022-07" db="EMBL/GenBank/DDBJ databases">
        <title>Phylogenomic reconstructions and comparative analyses of Kickxellomycotina fungi.</title>
        <authorList>
            <person name="Reynolds N.K."/>
            <person name="Stajich J.E."/>
            <person name="Barry K."/>
            <person name="Grigoriev I.V."/>
            <person name="Crous P."/>
            <person name="Smith M.E."/>
        </authorList>
    </citation>
    <scope>NUCLEOTIDE SEQUENCE</scope>
    <source>
        <strain evidence="1">CBS 190363</strain>
    </source>
</reference>
<organism evidence="1 2">
    <name type="scientific">Coemansia aciculifera</name>
    <dbReference type="NCBI Taxonomy" id="417176"/>
    <lineage>
        <taxon>Eukaryota</taxon>
        <taxon>Fungi</taxon>
        <taxon>Fungi incertae sedis</taxon>
        <taxon>Zoopagomycota</taxon>
        <taxon>Kickxellomycotina</taxon>
        <taxon>Kickxellomycetes</taxon>
        <taxon>Kickxellales</taxon>
        <taxon>Kickxellaceae</taxon>
        <taxon>Coemansia</taxon>
    </lineage>
</organism>
<dbReference type="Proteomes" id="UP001139981">
    <property type="component" value="Unassembled WGS sequence"/>
</dbReference>
<dbReference type="EMBL" id="JANBVB010000684">
    <property type="protein sequence ID" value="KAJ2892665.1"/>
    <property type="molecule type" value="Genomic_DNA"/>
</dbReference>